<accession>A0ACB8Z604</accession>
<evidence type="ECO:0000313" key="1">
    <source>
        <dbReference type="EMBL" id="KAI3693140.1"/>
    </source>
</evidence>
<name>A0ACB8Z604_ARCLA</name>
<keyword evidence="2" id="KW-1185">Reference proteome</keyword>
<sequence>MTRKPHWRVGSQERKREPGEWKLKEKPLETKPCETNCHAAASLQHEQSVGRKKRTEETTMELMPRPITPHNGFSSKAAAKMWPKFHTKIGLPDKGIDEQSMREKVKIHLGTLCQSDVENLQILKPHS</sequence>
<protein>
    <submittedName>
        <fullName evidence="1">Uncharacterized protein</fullName>
    </submittedName>
</protein>
<gene>
    <name evidence="1" type="ORF">L6452_32970</name>
</gene>
<reference evidence="2" key="1">
    <citation type="journal article" date="2022" name="Mol. Ecol. Resour.">
        <title>The genomes of chicory, endive, great burdock and yacon provide insights into Asteraceae palaeo-polyploidization history and plant inulin production.</title>
        <authorList>
            <person name="Fan W."/>
            <person name="Wang S."/>
            <person name="Wang H."/>
            <person name="Wang A."/>
            <person name="Jiang F."/>
            <person name="Liu H."/>
            <person name="Zhao H."/>
            <person name="Xu D."/>
            <person name="Zhang Y."/>
        </authorList>
    </citation>
    <scope>NUCLEOTIDE SEQUENCE [LARGE SCALE GENOMIC DNA]</scope>
    <source>
        <strain evidence="2">cv. Niubang</strain>
    </source>
</reference>
<dbReference type="Proteomes" id="UP001055879">
    <property type="component" value="Linkage Group LG11"/>
</dbReference>
<proteinExistence type="predicted"/>
<organism evidence="1 2">
    <name type="scientific">Arctium lappa</name>
    <name type="common">Greater burdock</name>
    <name type="synonym">Lappa major</name>
    <dbReference type="NCBI Taxonomy" id="4217"/>
    <lineage>
        <taxon>Eukaryota</taxon>
        <taxon>Viridiplantae</taxon>
        <taxon>Streptophyta</taxon>
        <taxon>Embryophyta</taxon>
        <taxon>Tracheophyta</taxon>
        <taxon>Spermatophyta</taxon>
        <taxon>Magnoliopsida</taxon>
        <taxon>eudicotyledons</taxon>
        <taxon>Gunneridae</taxon>
        <taxon>Pentapetalae</taxon>
        <taxon>asterids</taxon>
        <taxon>campanulids</taxon>
        <taxon>Asterales</taxon>
        <taxon>Asteraceae</taxon>
        <taxon>Carduoideae</taxon>
        <taxon>Cardueae</taxon>
        <taxon>Arctiinae</taxon>
        <taxon>Arctium</taxon>
    </lineage>
</organism>
<reference evidence="1 2" key="2">
    <citation type="journal article" date="2022" name="Mol. Ecol. Resour.">
        <title>The genomes of chicory, endive, great burdock and yacon provide insights into Asteraceae paleo-polyploidization history and plant inulin production.</title>
        <authorList>
            <person name="Fan W."/>
            <person name="Wang S."/>
            <person name="Wang H."/>
            <person name="Wang A."/>
            <person name="Jiang F."/>
            <person name="Liu H."/>
            <person name="Zhao H."/>
            <person name="Xu D."/>
            <person name="Zhang Y."/>
        </authorList>
    </citation>
    <scope>NUCLEOTIDE SEQUENCE [LARGE SCALE GENOMIC DNA]</scope>
    <source>
        <strain evidence="2">cv. Niubang</strain>
    </source>
</reference>
<comment type="caution">
    <text evidence="1">The sequence shown here is derived from an EMBL/GenBank/DDBJ whole genome shotgun (WGS) entry which is preliminary data.</text>
</comment>
<evidence type="ECO:0000313" key="2">
    <source>
        <dbReference type="Proteomes" id="UP001055879"/>
    </source>
</evidence>
<dbReference type="EMBL" id="CM042057">
    <property type="protein sequence ID" value="KAI3693140.1"/>
    <property type="molecule type" value="Genomic_DNA"/>
</dbReference>